<evidence type="ECO:0000313" key="1">
    <source>
        <dbReference type="EMBL" id="KAL0064898.1"/>
    </source>
</evidence>
<organism evidence="1 2">
    <name type="scientific">Marasmius tenuissimus</name>
    <dbReference type="NCBI Taxonomy" id="585030"/>
    <lineage>
        <taxon>Eukaryota</taxon>
        <taxon>Fungi</taxon>
        <taxon>Dikarya</taxon>
        <taxon>Basidiomycota</taxon>
        <taxon>Agaricomycotina</taxon>
        <taxon>Agaricomycetes</taxon>
        <taxon>Agaricomycetidae</taxon>
        <taxon>Agaricales</taxon>
        <taxon>Marasmiineae</taxon>
        <taxon>Marasmiaceae</taxon>
        <taxon>Marasmius</taxon>
    </lineage>
</organism>
<dbReference type="EMBL" id="JBBXMP010000055">
    <property type="protein sequence ID" value="KAL0064898.1"/>
    <property type="molecule type" value="Genomic_DNA"/>
</dbReference>
<protein>
    <submittedName>
        <fullName evidence="1">Uncharacterized protein</fullName>
    </submittedName>
</protein>
<dbReference type="Proteomes" id="UP001437256">
    <property type="component" value="Unassembled WGS sequence"/>
</dbReference>
<evidence type="ECO:0000313" key="2">
    <source>
        <dbReference type="Proteomes" id="UP001437256"/>
    </source>
</evidence>
<keyword evidence="2" id="KW-1185">Reference proteome</keyword>
<accession>A0ABR2ZU21</accession>
<name>A0ABR2ZU21_9AGAR</name>
<sequence>MRLKDDLDNQEKLQNRVAGPTYSHLVKALRTTINAKPELKAHKLLGPFFNRAVQAMLPDHLPCASSEPELPLLVACRYLDDPVKTFHEWLTQEQDKVPERRRDIIRTARNFAAIFRTQDMPQDRLDKRISTLMPFVEERVKHLGAESLSDAQTRQSVLDAIELCIVIRASTSQLSGLLSNKVYEERKELRQISQLSSGAITSRWLISPTLRFAAGAIKQMITLVLKNSQISSQVLEKPGCGCSSLCMKHLVPVFAGDSYGEKQFRISVSESETIHLVEHLARMRSWGVTWAVTKAEGRIC</sequence>
<proteinExistence type="predicted"/>
<comment type="caution">
    <text evidence="1">The sequence shown here is derived from an EMBL/GenBank/DDBJ whole genome shotgun (WGS) entry which is preliminary data.</text>
</comment>
<gene>
    <name evidence="1" type="ORF">AAF712_008151</name>
</gene>
<reference evidence="1 2" key="1">
    <citation type="submission" date="2024-05" db="EMBL/GenBank/DDBJ databases">
        <title>A draft genome resource for the thread blight pathogen Marasmius tenuissimus strain MS-2.</title>
        <authorList>
            <person name="Yulfo-Soto G.E."/>
            <person name="Baruah I.K."/>
            <person name="Amoako-Attah I."/>
            <person name="Bukari Y."/>
            <person name="Meinhardt L.W."/>
            <person name="Bailey B.A."/>
            <person name="Cohen S.P."/>
        </authorList>
    </citation>
    <scope>NUCLEOTIDE SEQUENCE [LARGE SCALE GENOMIC DNA]</scope>
    <source>
        <strain evidence="1 2">MS-2</strain>
    </source>
</reference>